<reference evidence="3" key="1">
    <citation type="submission" date="2014-12" db="EMBL/GenBank/DDBJ databases">
        <title>Insight into the proteome of Arion vulgaris.</title>
        <authorList>
            <person name="Aradska J."/>
            <person name="Bulat T."/>
            <person name="Smidak R."/>
            <person name="Sarate P."/>
            <person name="Gangsoo J."/>
            <person name="Sialana F."/>
            <person name="Bilban M."/>
            <person name="Lubec G."/>
        </authorList>
    </citation>
    <scope>NUCLEOTIDE SEQUENCE</scope>
    <source>
        <tissue evidence="3">Skin</tissue>
    </source>
</reference>
<feature type="non-terminal residue" evidence="3">
    <location>
        <position position="572"/>
    </location>
</feature>
<feature type="domain" description="Tectonic-1-3 N-terminal" evidence="2">
    <location>
        <begin position="273"/>
        <end position="330"/>
    </location>
</feature>
<dbReference type="InterPro" id="IPR040354">
    <property type="entry name" value="TCTN1-3"/>
</dbReference>
<feature type="compositionally biased region" description="Pro residues" evidence="1">
    <location>
        <begin position="175"/>
        <end position="188"/>
    </location>
</feature>
<accession>A0A0B6ZZL2</accession>
<protein>
    <recommendedName>
        <fullName evidence="2">Tectonic-1-3 N-terminal domain-containing protein</fullName>
    </recommendedName>
</protein>
<dbReference type="Pfam" id="PF25752">
    <property type="entry name" value="DUF1619_N"/>
    <property type="match status" value="1"/>
</dbReference>
<name>A0A0B6ZZL2_9EUPU</name>
<organism evidence="3">
    <name type="scientific">Arion vulgaris</name>
    <dbReference type="NCBI Taxonomy" id="1028688"/>
    <lineage>
        <taxon>Eukaryota</taxon>
        <taxon>Metazoa</taxon>
        <taxon>Spiralia</taxon>
        <taxon>Lophotrochozoa</taxon>
        <taxon>Mollusca</taxon>
        <taxon>Gastropoda</taxon>
        <taxon>Heterobranchia</taxon>
        <taxon>Euthyneura</taxon>
        <taxon>Panpulmonata</taxon>
        <taxon>Eupulmonata</taxon>
        <taxon>Stylommatophora</taxon>
        <taxon>Helicina</taxon>
        <taxon>Arionoidea</taxon>
        <taxon>Arionidae</taxon>
        <taxon>Arion</taxon>
    </lineage>
</organism>
<dbReference type="AlphaFoldDB" id="A0A0B6ZZL2"/>
<evidence type="ECO:0000259" key="2">
    <source>
        <dbReference type="Pfam" id="PF25752"/>
    </source>
</evidence>
<dbReference type="InterPro" id="IPR057724">
    <property type="entry name" value="TCTN1-3_N"/>
</dbReference>
<gene>
    <name evidence="3" type="primary">ORF85601</name>
</gene>
<sequence length="572" mass="60845">VNCTSSGGSLGLTLQQFVIQAGRLDGQVTCTVQSGNAGSDTSVTCQAQSVSGTQFVSNNTVQASTARFILGTNTIKFQPTWSEVYNTTFTSFFVLSEPVDSGLVSVTCQASLVSSMLEAESAVRTPDCSFTTGVSSSAPTSTVTTTVTTTIATTTSIVTTVNDTDVNATTSGTIPTPPVTPRPTTPPDPTSPWIVLNSLFDITSSSTASSTSSSIFQSVSTERLLGVISVRTEIVVTTCCVRSSSSNTNYLGQSAVAVAVAHLSPFVCAGCNNTSFTNPQNERVLQNPGFVEVATCACDLTQNACDINCCCDLDCSQNERVRFSACIPDLPGGQPAKLQDYKCSSNAFNQADWQTLTCVYWENSWFLGMFYMNRLKLQTIGDINSEVFRKYKGMFSLSEPRLTDQTSGQLVYNYGTIVQTIKEDVAVGSPTSKGTLVLSQPGTGAACNLLSPVRYLIEQTSACKTLVTQDQCSALSVLSPQIYVTSSTVTGCSQSFKVLKSLNGSVVTPTDVRYYCATDLSSYIPPSTTSLENLNPTTTSKFPSTLSNTSCCSTCTDAICWQYNTNKNVDVT</sequence>
<dbReference type="PANTHER" id="PTHR14611:SF6">
    <property type="entry name" value="TECTONIC-2"/>
    <property type="match status" value="1"/>
</dbReference>
<dbReference type="PANTHER" id="PTHR14611">
    <property type="entry name" value="TECTONIC FAMILY MEMBER"/>
    <property type="match status" value="1"/>
</dbReference>
<feature type="non-terminal residue" evidence="3">
    <location>
        <position position="1"/>
    </location>
</feature>
<feature type="region of interest" description="Disordered" evidence="1">
    <location>
        <begin position="168"/>
        <end position="188"/>
    </location>
</feature>
<dbReference type="GO" id="GO:0060271">
    <property type="term" value="P:cilium assembly"/>
    <property type="evidence" value="ECO:0007669"/>
    <property type="project" value="TreeGrafter"/>
</dbReference>
<evidence type="ECO:0000313" key="3">
    <source>
        <dbReference type="EMBL" id="CEK73175.1"/>
    </source>
</evidence>
<proteinExistence type="predicted"/>
<dbReference type="EMBL" id="HACG01026310">
    <property type="protein sequence ID" value="CEK73175.1"/>
    <property type="molecule type" value="Transcribed_RNA"/>
</dbReference>
<evidence type="ECO:0000256" key="1">
    <source>
        <dbReference type="SAM" id="MobiDB-lite"/>
    </source>
</evidence>